<evidence type="ECO:0000256" key="2">
    <source>
        <dbReference type="ARBA" id="ARBA00022679"/>
    </source>
</evidence>
<evidence type="ECO:0000256" key="1">
    <source>
        <dbReference type="ARBA" id="ARBA00006284"/>
    </source>
</evidence>
<dbReference type="Proteomes" id="UP000245992">
    <property type="component" value="Unassembled WGS sequence"/>
</dbReference>
<keyword evidence="2" id="KW-0808">Transferase</keyword>
<dbReference type="InterPro" id="IPR018193">
    <property type="entry name" value="Glyc_kinase_flavodox-like_fold"/>
</dbReference>
<accession>A0A2T7SSU7</accession>
<comment type="similarity">
    <text evidence="1">Belongs to the glycerate kinase type-1 family.</text>
</comment>
<dbReference type="PANTHER" id="PTHR21599:SF0">
    <property type="entry name" value="GLYCERATE KINASE"/>
    <property type="match status" value="1"/>
</dbReference>
<proteinExistence type="inferred from homology"/>
<gene>
    <name evidence="4" type="ORF">Y717_33865</name>
</gene>
<dbReference type="GO" id="GO:0008887">
    <property type="term" value="F:glycerate kinase activity"/>
    <property type="evidence" value="ECO:0007669"/>
    <property type="project" value="InterPro"/>
</dbReference>
<dbReference type="SUPFAM" id="SSF110738">
    <property type="entry name" value="Glycerate kinase I"/>
    <property type="match status" value="1"/>
</dbReference>
<organism evidence="4 5">
    <name type="scientific">Streptomyces scopuliridis RB72</name>
    <dbReference type="NCBI Taxonomy" id="1440053"/>
    <lineage>
        <taxon>Bacteria</taxon>
        <taxon>Bacillati</taxon>
        <taxon>Actinomycetota</taxon>
        <taxon>Actinomycetes</taxon>
        <taxon>Kitasatosporales</taxon>
        <taxon>Streptomycetaceae</taxon>
        <taxon>Streptomyces</taxon>
    </lineage>
</organism>
<dbReference type="PANTHER" id="PTHR21599">
    <property type="entry name" value="GLYCERATE KINASE"/>
    <property type="match status" value="1"/>
</dbReference>
<dbReference type="InterPro" id="IPR018197">
    <property type="entry name" value="Glycerate_kinase_RE-like"/>
</dbReference>
<dbReference type="STRING" id="1440053.GCA_000718095_05423"/>
<sequence>GGGAAGGLGAALLSLGAELLPGADLIRRLTRFDRLLATADLCLTAEGKVDASTDAGKTVRAVVDACTEAGVPCVVLGGTITPDADRLYGRGAIAVLPIGTGPRDLDTALLHASDDLTRTAHAVCRLATANAHTRNHLPQTVNTEPPGPRGAW</sequence>
<evidence type="ECO:0000313" key="5">
    <source>
        <dbReference type="Proteomes" id="UP000245992"/>
    </source>
</evidence>
<feature type="non-terminal residue" evidence="4">
    <location>
        <position position="1"/>
    </location>
</feature>
<reference evidence="4 5" key="1">
    <citation type="submission" date="2013-12" db="EMBL/GenBank/DDBJ databases">
        <title>Annotated genome of Streptomyces scopuliridis.</title>
        <authorList>
            <person name="Olson J.B."/>
        </authorList>
    </citation>
    <scope>NUCLEOTIDE SEQUENCE [LARGE SCALE GENOMIC DNA]</scope>
    <source>
        <strain evidence="4 5">RB72</strain>
    </source>
</reference>
<dbReference type="Gene3D" id="3.40.50.10350">
    <property type="entry name" value="Glycerate kinase, domain 1"/>
    <property type="match status" value="1"/>
</dbReference>
<evidence type="ECO:0008006" key="6">
    <source>
        <dbReference type="Google" id="ProtNLM"/>
    </source>
</evidence>
<dbReference type="Gene3D" id="3.90.1510.10">
    <property type="entry name" value="Glycerate kinase, domain 2"/>
    <property type="match status" value="1"/>
</dbReference>
<dbReference type="EMBL" id="AZSP01000315">
    <property type="protein sequence ID" value="PVE05934.1"/>
    <property type="molecule type" value="Genomic_DNA"/>
</dbReference>
<evidence type="ECO:0000256" key="3">
    <source>
        <dbReference type="ARBA" id="ARBA00022777"/>
    </source>
</evidence>
<protein>
    <recommendedName>
        <fullName evidence="6">Glycerate kinase</fullName>
    </recommendedName>
</protein>
<dbReference type="InterPro" id="IPR004381">
    <property type="entry name" value="Glycerate_kinase"/>
</dbReference>
<keyword evidence="3" id="KW-0418">Kinase</keyword>
<keyword evidence="5" id="KW-1185">Reference proteome</keyword>
<dbReference type="InterPro" id="IPR036129">
    <property type="entry name" value="Glycerate_kinase_sf"/>
</dbReference>
<name>A0A2T7SSU7_9ACTN</name>
<comment type="caution">
    <text evidence="4">The sequence shown here is derived from an EMBL/GenBank/DDBJ whole genome shotgun (WGS) entry which is preliminary data.</text>
</comment>
<dbReference type="AlphaFoldDB" id="A0A2T7SSU7"/>
<evidence type="ECO:0000313" key="4">
    <source>
        <dbReference type="EMBL" id="PVE05934.1"/>
    </source>
</evidence>
<dbReference type="GO" id="GO:0031388">
    <property type="term" value="P:organic acid phosphorylation"/>
    <property type="evidence" value="ECO:0007669"/>
    <property type="project" value="InterPro"/>
</dbReference>
<dbReference type="Pfam" id="PF02595">
    <property type="entry name" value="Gly_kinase"/>
    <property type="match status" value="1"/>
</dbReference>
<dbReference type="RefSeq" id="WP_165840686.1">
    <property type="nucleotide sequence ID" value="NZ_AZSP01000315.1"/>
</dbReference>